<dbReference type="Proteomes" id="UP000263642">
    <property type="component" value="Unassembled WGS sequence"/>
</dbReference>
<accession>A0A3D3RC09</accession>
<dbReference type="EMBL" id="DQAY01000133">
    <property type="protein sequence ID" value="HCO25557.1"/>
    <property type="molecule type" value="Genomic_DNA"/>
</dbReference>
<proteinExistence type="predicted"/>
<evidence type="ECO:0000313" key="2">
    <source>
        <dbReference type="Proteomes" id="UP000263642"/>
    </source>
</evidence>
<dbReference type="Gene3D" id="1.50.10.20">
    <property type="match status" value="1"/>
</dbReference>
<organism evidence="1 2">
    <name type="scientific">Gimesia maris</name>
    <dbReference type="NCBI Taxonomy" id="122"/>
    <lineage>
        <taxon>Bacteria</taxon>
        <taxon>Pseudomonadati</taxon>
        <taxon>Planctomycetota</taxon>
        <taxon>Planctomycetia</taxon>
        <taxon>Planctomycetales</taxon>
        <taxon>Planctomycetaceae</taxon>
        <taxon>Gimesia</taxon>
    </lineage>
</organism>
<dbReference type="AlphaFoldDB" id="A0A3D3RC09"/>
<reference evidence="1 2" key="1">
    <citation type="journal article" date="2018" name="Nat. Biotechnol.">
        <title>A standardized bacterial taxonomy based on genome phylogeny substantially revises the tree of life.</title>
        <authorList>
            <person name="Parks D.H."/>
            <person name="Chuvochina M."/>
            <person name="Waite D.W."/>
            <person name="Rinke C."/>
            <person name="Skarshewski A."/>
            <person name="Chaumeil P.A."/>
            <person name="Hugenholtz P."/>
        </authorList>
    </citation>
    <scope>NUCLEOTIDE SEQUENCE [LARGE SCALE GENOMIC DNA]</scope>
    <source>
        <strain evidence="1">UBA9375</strain>
    </source>
</reference>
<evidence type="ECO:0008006" key="3">
    <source>
        <dbReference type="Google" id="ProtNLM"/>
    </source>
</evidence>
<dbReference type="InterPro" id="IPR008930">
    <property type="entry name" value="Terpenoid_cyclase/PrenylTrfase"/>
</dbReference>
<evidence type="ECO:0000313" key="1">
    <source>
        <dbReference type="EMBL" id="HCO25557.1"/>
    </source>
</evidence>
<protein>
    <recommendedName>
        <fullName evidence="3">Cytochrome c domain-containing protein</fullName>
    </recommendedName>
</protein>
<sequence length="289" mass="32498">MKARFDQGAKVINTTSVKSFILVIGFWSLQVTAQTSNSETTPERAKKFQYQTDEIHVPGAYVDEPIRKEFSLQQAEQYLEQGSDAWTTQRKCVSCHTNGMYLLSRPELTPELGVPAREKRDFLIKELRKLEAMDREKQLSGIRPTQIAYVAAGLAKWDQHVSRKLSPETDEALRFMLSVQSKDGSWGNADCWPPFESSSYQGATIAAQAIAAAPGWRENLQDPKLQTSVARLHSFLKQTDPAHDYGKVLLLWTAASSPDLISAEQKQALIQMIREHQLPDGGWSIRSFA</sequence>
<name>A0A3D3RC09_9PLAN</name>
<feature type="non-terminal residue" evidence="1">
    <location>
        <position position="289"/>
    </location>
</feature>
<dbReference type="SUPFAM" id="SSF48239">
    <property type="entry name" value="Terpenoid cyclases/Protein prenyltransferases"/>
    <property type="match status" value="1"/>
</dbReference>
<comment type="caution">
    <text evidence="1">The sequence shown here is derived from an EMBL/GenBank/DDBJ whole genome shotgun (WGS) entry which is preliminary data.</text>
</comment>
<gene>
    <name evidence="1" type="ORF">DIT97_21965</name>
</gene>